<evidence type="ECO:0000256" key="1">
    <source>
        <dbReference type="SAM" id="MobiDB-lite"/>
    </source>
</evidence>
<name>A0A151GM11_DRECN</name>
<evidence type="ECO:0000313" key="3">
    <source>
        <dbReference type="Proteomes" id="UP000076580"/>
    </source>
</evidence>
<dbReference type="InParanoid" id="A0A151GM11"/>
<protein>
    <submittedName>
        <fullName evidence="2">Uncharacterized protein</fullName>
    </submittedName>
</protein>
<feature type="region of interest" description="Disordered" evidence="1">
    <location>
        <begin position="441"/>
        <end position="460"/>
    </location>
</feature>
<dbReference type="Proteomes" id="UP000076580">
    <property type="component" value="Chromosome 02"/>
</dbReference>
<accession>A0A151GM11</accession>
<dbReference type="PANTHER" id="PTHR39613">
    <property type="entry name" value="ANCHORED CELL WALL PROTEIN, PUTATIVE (AFU_ORTHOLOGUE AFUA_4G08960)-RELATED"/>
    <property type="match status" value="1"/>
</dbReference>
<proteinExistence type="predicted"/>
<gene>
    <name evidence="2" type="ORF">DCS_05149</name>
</gene>
<keyword evidence="3" id="KW-1185">Reference proteome</keyword>
<dbReference type="AlphaFoldDB" id="A0A151GM11"/>
<comment type="caution">
    <text evidence="2">The sequence shown here is derived from an EMBL/GenBank/DDBJ whole genome shotgun (WGS) entry which is preliminary data.</text>
</comment>
<organism evidence="2 3">
    <name type="scientific">Drechmeria coniospora</name>
    <name type="common">Nematophagous fungus</name>
    <name type="synonym">Meria coniospora</name>
    <dbReference type="NCBI Taxonomy" id="98403"/>
    <lineage>
        <taxon>Eukaryota</taxon>
        <taxon>Fungi</taxon>
        <taxon>Dikarya</taxon>
        <taxon>Ascomycota</taxon>
        <taxon>Pezizomycotina</taxon>
        <taxon>Sordariomycetes</taxon>
        <taxon>Hypocreomycetidae</taxon>
        <taxon>Hypocreales</taxon>
        <taxon>Ophiocordycipitaceae</taxon>
        <taxon>Drechmeria</taxon>
    </lineage>
</organism>
<dbReference type="RefSeq" id="XP_040657488.1">
    <property type="nucleotide sequence ID" value="XM_040802455.1"/>
</dbReference>
<dbReference type="GeneID" id="63717792"/>
<reference evidence="2 3" key="1">
    <citation type="journal article" date="2016" name="Sci. Rep.">
        <title>Insights into Adaptations to a Near-Obligate Nematode Endoparasitic Lifestyle from the Finished Genome of Drechmeria coniospora.</title>
        <authorList>
            <person name="Zhang L."/>
            <person name="Zhou Z."/>
            <person name="Guo Q."/>
            <person name="Fokkens L."/>
            <person name="Miskei M."/>
            <person name="Pocsi I."/>
            <person name="Zhang W."/>
            <person name="Chen M."/>
            <person name="Wang L."/>
            <person name="Sun Y."/>
            <person name="Donzelli B.G."/>
            <person name="Gibson D.M."/>
            <person name="Nelson D.R."/>
            <person name="Luo J.G."/>
            <person name="Rep M."/>
            <person name="Liu H."/>
            <person name="Yang S."/>
            <person name="Wang J."/>
            <person name="Krasnoff S.B."/>
            <person name="Xu Y."/>
            <person name="Molnar I."/>
            <person name="Lin M."/>
        </authorList>
    </citation>
    <scope>NUCLEOTIDE SEQUENCE [LARGE SCALE GENOMIC DNA]</scope>
    <source>
        <strain evidence="2 3">ARSEF 6962</strain>
    </source>
</reference>
<dbReference type="EMBL" id="LAYC01000002">
    <property type="protein sequence ID" value="KYK58136.1"/>
    <property type="molecule type" value="Genomic_DNA"/>
</dbReference>
<dbReference type="PANTHER" id="PTHR39613:SF1">
    <property type="entry name" value="ANCHORED CELL WALL PROTEIN, PUTATIVE (AFU_ORTHOLOGUE AFUA_4G08960)-RELATED"/>
    <property type="match status" value="1"/>
</dbReference>
<evidence type="ECO:0000313" key="2">
    <source>
        <dbReference type="EMBL" id="KYK58136.1"/>
    </source>
</evidence>
<sequence>MKFVTSNNVYAWAVLLISTSLAYNIHRRTPYYDPPQECAFVVTAVGTTLKHDVASQSEDGKLWLNRDGPPVVLYLKASKITDSRGINCAATAAESSGFACCNTNNALPGSFSIEPSLTLLYNNVAQFYACFAQDTGFYGIYAQPGDGQVGCVPVILKTNTTCTAGEISLSKPPATKIWQTVTVTDRAIQTVTLSTTVCEQSTITFVKSVHTKRSDHDHHPKPRNLSISKHSSSLVKRAGELDRSWRYVNEEHRSHWVQQNDIRTFPLDMNTDGFFATSEYYGCTVIVFVGRGSITIAHLPEGSGSTCALASVAQTERYINDQLFIRMTRPGTDQACDDLYVIITGSVRESAANSGVKALKDFIMDEYGVTPGNLRYIFYEPGEPTAEFGSGNNQMIHPVRGRSFFKWSAFGTHGIMAIYLGHETPRLTAYFNSDWTPAPGGPTFGLSPATTDGHGNVQSA</sequence>
<feature type="region of interest" description="Disordered" evidence="1">
    <location>
        <begin position="209"/>
        <end position="229"/>
    </location>
</feature>